<dbReference type="PROSITE" id="PS50043">
    <property type="entry name" value="HTH_LUXR_2"/>
    <property type="match status" value="1"/>
</dbReference>
<evidence type="ECO:0000313" key="6">
    <source>
        <dbReference type="Proteomes" id="UP001500979"/>
    </source>
</evidence>
<evidence type="ECO:0000256" key="3">
    <source>
        <dbReference type="ARBA" id="ARBA00023163"/>
    </source>
</evidence>
<dbReference type="PRINTS" id="PR00038">
    <property type="entry name" value="HTHLUXR"/>
</dbReference>
<keyword evidence="6" id="KW-1185">Reference proteome</keyword>
<sequence>MTLDQSTGRTHGVEYLVDAAEVRARIHRLACTAQTVRTCITGHDSAPELQSGGRRGLVLVEPRAAARPGALDELVLSATPDVEVRVNHGPLHRMIVFDDRFTLLPFDLLRLGRGAYLFHAAATAPHRSLFDLLWNEARTPETPANQSLSRRELEVARLLIDGATDTEVADRLHVSARTVRTVVAGLQQRYGTHSRMALGFHLARDERITGALIPAPRGRQQPPADAR</sequence>
<protein>
    <recommendedName>
        <fullName evidence="4">HTH luxR-type domain-containing protein</fullName>
    </recommendedName>
</protein>
<dbReference type="CDD" id="cd06170">
    <property type="entry name" value="LuxR_C_like"/>
    <property type="match status" value="1"/>
</dbReference>
<dbReference type="PANTHER" id="PTHR44688">
    <property type="entry name" value="DNA-BINDING TRANSCRIPTIONAL ACTIVATOR DEVR_DOSR"/>
    <property type="match status" value="1"/>
</dbReference>
<dbReference type="PANTHER" id="PTHR44688:SF16">
    <property type="entry name" value="DNA-BINDING TRANSCRIPTIONAL ACTIVATOR DEVR_DOSR"/>
    <property type="match status" value="1"/>
</dbReference>
<dbReference type="InterPro" id="IPR036388">
    <property type="entry name" value="WH-like_DNA-bd_sf"/>
</dbReference>
<dbReference type="Pfam" id="PF00196">
    <property type="entry name" value="GerE"/>
    <property type="match status" value="1"/>
</dbReference>
<feature type="domain" description="HTH luxR-type" evidence="4">
    <location>
        <begin position="141"/>
        <end position="206"/>
    </location>
</feature>
<proteinExistence type="predicted"/>
<dbReference type="EMBL" id="BAAAUX010000010">
    <property type="protein sequence ID" value="GAA2784210.1"/>
    <property type="molecule type" value="Genomic_DNA"/>
</dbReference>
<evidence type="ECO:0000256" key="2">
    <source>
        <dbReference type="ARBA" id="ARBA00023125"/>
    </source>
</evidence>
<dbReference type="SMART" id="SM00421">
    <property type="entry name" value="HTH_LUXR"/>
    <property type="match status" value="1"/>
</dbReference>
<dbReference type="InterPro" id="IPR016032">
    <property type="entry name" value="Sig_transdc_resp-reg_C-effctor"/>
</dbReference>
<dbReference type="Proteomes" id="UP001500979">
    <property type="component" value="Unassembled WGS sequence"/>
</dbReference>
<evidence type="ECO:0000259" key="4">
    <source>
        <dbReference type="PROSITE" id="PS50043"/>
    </source>
</evidence>
<name>A0ABN3VCC6_9PSEU</name>
<organism evidence="5 6">
    <name type="scientific">Saccharopolyspora taberi</name>
    <dbReference type="NCBI Taxonomy" id="60895"/>
    <lineage>
        <taxon>Bacteria</taxon>
        <taxon>Bacillati</taxon>
        <taxon>Actinomycetota</taxon>
        <taxon>Actinomycetes</taxon>
        <taxon>Pseudonocardiales</taxon>
        <taxon>Pseudonocardiaceae</taxon>
        <taxon>Saccharopolyspora</taxon>
    </lineage>
</organism>
<accession>A0ABN3VCC6</accession>
<dbReference type="Gene3D" id="1.10.10.10">
    <property type="entry name" value="Winged helix-like DNA-binding domain superfamily/Winged helix DNA-binding domain"/>
    <property type="match status" value="1"/>
</dbReference>
<keyword evidence="3" id="KW-0804">Transcription</keyword>
<keyword evidence="2" id="KW-0238">DNA-binding</keyword>
<evidence type="ECO:0000313" key="5">
    <source>
        <dbReference type="EMBL" id="GAA2784210.1"/>
    </source>
</evidence>
<dbReference type="InterPro" id="IPR000792">
    <property type="entry name" value="Tscrpt_reg_LuxR_C"/>
</dbReference>
<dbReference type="RefSeq" id="WP_344679020.1">
    <property type="nucleotide sequence ID" value="NZ_BAAAUX010000010.1"/>
</dbReference>
<evidence type="ECO:0000256" key="1">
    <source>
        <dbReference type="ARBA" id="ARBA00023015"/>
    </source>
</evidence>
<keyword evidence="1" id="KW-0805">Transcription regulation</keyword>
<gene>
    <name evidence="5" type="ORF">GCM10010470_17840</name>
</gene>
<comment type="caution">
    <text evidence="5">The sequence shown here is derived from an EMBL/GenBank/DDBJ whole genome shotgun (WGS) entry which is preliminary data.</text>
</comment>
<reference evidence="5 6" key="1">
    <citation type="journal article" date="2019" name="Int. J. Syst. Evol. Microbiol.">
        <title>The Global Catalogue of Microorganisms (GCM) 10K type strain sequencing project: providing services to taxonomists for standard genome sequencing and annotation.</title>
        <authorList>
            <consortium name="The Broad Institute Genomics Platform"/>
            <consortium name="The Broad Institute Genome Sequencing Center for Infectious Disease"/>
            <person name="Wu L."/>
            <person name="Ma J."/>
        </authorList>
    </citation>
    <scope>NUCLEOTIDE SEQUENCE [LARGE SCALE GENOMIC DNA]</scope>
    <source>
        <strain evidence="5 6">JCM 9383</strain>
    </source>
</reference>
<dbReference type="SUPFAM" id="SSF46894">
    <property type="entry name" value="C-terminal effector domain of the bipartite response regulators"/>
    <property type="match status" value="1"/>
</dbReference>